<gene>
    <name evidence="1" type="ORF">HPB47_013223</name>
</gene>
<organism evidence="1 2">
    <name type="scientific">Ixodes persulcatus</name>
    <name type="common">Taiga tick</name>
    <dbReference type="NCBI Taxonomy" id="34615"/>
    <lineage>
        <taxon>Eukaryota</taxon>
        <taxon>Metazoa</taxon>
        <taxon>Ecdysozoa</taxon>
        <taxon>Arthropoda</taxon>
        <taxon>Chelicerata</taxon>
        <taxon>Arachnida</taxon>
        <taxon>Acari</taxon>
        <taxon>Parasitiformes</taxon>
        <taxon>Ixodida</taxon>
        <taxon>Ixodoidea</taxon>
        <taxon>Ixodidae</taxon>
        <taxon>Ixodinae</taxon>
        <taxon>Ixodes</taxon>
    </lineage>
</organism>
<reference evidence="1 2" key="1">
    <citation type="journal article" date="2020" name="Cell">
        <title>Large-Scale Comparative Analyses of Tick Genomes Elucidate Their Genetic Diversity and Vector Capacities.</title>
        <authorList>
            <consortium name="Tick Genome and Microbiome Consortium (TIGMIC)"/>
            <person name="Jia N."/>
            <person name="Wang J."/>
            <person name="Shi W."/>
            <person name="Du L."/>
            <person name="Sun Y."/>
            <person name="Zhan W."/>
            <person name="Jiang J.F."/>
            <person name="Wang Q."/>
            <person name="Zhang B."/>
            <person name="Ji P."/>
            <person name="Bell-Sakyi L."/>
            <person name="Cui X.M."/>
            <person name="Yuan T.T."/>
            <person name="Jiang B.G."/>
            <person name="Yang W.F."/>
            <person name="Lam T.T."/>
            <person name="Chang Q.C."/>
            <person name="Ding S.J."/>
            <person name="Wang X.J."/>
            <person name="Zhu J.G."/>
            <person name="Ruan X.D."/>
            <person name="Zhao L."/>
            <person name="Wei J.T."/>
            <person name="Ye R.Z."/>
            <person name="Que T.C."/>
            <person name="Du C.H."/>
            <person name="Zhou Y.H."/>
            <person name="Cheng J.X."/>
            <person name="Dai P.F."/>
            <person name="Guo W.B."/>
            <person name="Han X.H."/>
            <person name="Huang E.J."/>
            <person name="Li L.F."/>
            <person name="Wei W."/>
            <person name="Gao Y.C."/>
            <person name="Liu J.Z."/>
            <person name="Shao H.Z."/>
            <person name="Wang X."/>
            <person name="Wang C.C."/>
            <person name="Yang T.C."/>
            <person name="Huo Q.B."/>
            <person name="Li W."/>
            <person name="Chen H.Y."/>
            <person name="Chen S.E."/>
            <person name="Zhou L.G."/>
            <person name="Ni X.B."/>
            <person name="Tian J.H."/>
            <person name="Sheng Y."/>
            <person name="Liu T."/>
            <person name="Pan Y.S."/>
            <person name="Xia L.Y."/>
            <person name="Li J."/>
            <person name="Zhao F."/>
            <person name="Cao W.C."/>
        </authorList>
    </citation>
    <scope>NUCLEOTIDE SEQUENCE [LARGE SCALE GENOMIC DNA]</scope>
    <source>
        <strain evidence="1">Iper-2018</strain>
    </source>
</reference>
<name>A0AC60QZ95_IXOPE</name>
<sequence length="311" mass="35118">MSTEDQQPPMERFMRPYGPPPHFKGRPDEDLEDWMLLYERYATAMSWTEAQKANNLAFALEDEARHWFSTALREATAEAPLTTWEQWQQALRRDFAGEHVRDWAFMQLQERRQQLNETPQHYVSSILQLCARASPTMADTEKVRCLLRGLRPEIMERVAISNPRTPADFLQHLQRLTHVGAMARQALLTMPTHELPGFAAPSPFSRPQPTTQASTPAADTGLRPNPSDAFHVQGPGAPQLSENTTAILGALQDSVRALTMAVEQLGRARQRFPPRLTRNQSAERQNRLRGPLLIGPADPDTGGDQSQIKKL</sequence>
<dbReference type="EMBL" id="JABSTQ010001237">
    <property type="protein sequence ID" value="KAG0444919.1"/>
    <property type="molecule type" value="Genomic_DNA"/>
</dbReference>
<protein>
    <submittedName>
        <fullName evidence="1">Uncharacterized protein</fullName>
    </submittedName>
</protein>
<comment type="caution">
    <text evidence="1">The sequence shown here is derived from an EMBL/GenBank/DDBJ whole genome shotgun (WGS) entry which is preliminary data.</text>
</comment>
<keyword evidence="2" id="KW-1185">Reference proteome</keyword>
<evidence type="ECO:0000313" key="2">
    <source>
        <dbReference type="Proteomes" id="UP000805193"/>
    </source>
</evidence>
<dbReference type="Proteomes" id="UP000805193">
    <property type="component" value="Unassembled WGS sequence"/>
</dbReference>
<evidence type="ECO:0000313" key="1">
    <source>
        <dbReference type="EMBL" id="KAG0444919.1"/>
    </source>
</evidence>
<proteinExistence type="predicted"/>
<accession>A0AC60QZ95</accession>